<gene>
    <name evidence="1" type="ORF">SAMN02745671_02196</name>
</gene>
<reference evidence="1 2" key="1">
    <citation type="submission" date="2016-11" db="EMBL/GenBank/DDBJ databases">
        <authorList>
            <person name="Jaros S."/>
            <person name="Januszkiewicz K."/>
            <person name="Wedrychowicz H."/>
        </authorList>
    </citation>
    <scope>NUCLEOTIDE SEQUENCE [LARGE SCALE GENOMIC DNA]</scope>
    <source>
        <strain evidence="1 2">DSM 3074</strain>
    </source>
</reference>
<proteinExistence type="predicted"/>
<accession>A0A1M6FA58</accession>
<evidence type="ECO:0000313" key="1">
    <source>
        <dbReference type="EMBL" id="SHI94648.1"/>
    </source>
</evidence>
<protein>
    <submittedName>
        <fullName evidence="1">Virus attachment protein p12 family protein</fullName>
    </submittedName>
</protein>
<evidence type="ECO:0000313" key="2">
    <source>
        <dbReference type="Proteomes" id="UP000191240"/>
    </source>
</evidence>
<sequence>MATYVIGLILLVLLGFAVRHVWNNFRSGKHDCCGSDCGCGCGSNCISRK</sequence>
<name>A0A1M6FA58_9FIRM</name>
<dbReference type="AlphaFoldDB" id="A0A1M6FA58"/>
<organism evidence="1 2">
    <name type="scientific">Anaerovibrio lipolyticus DSM 3074</name>
    <dbReference type="NCBI Taxonomy" id="1120997"/>
    <lineage>
        <taxon>Bacteria</taxon>
        <taxon>Bacillati</taxon>
        <taxon>Bacillota</taxon>
        <taxon>Negativicutes</taxon>
        <taxon>Selenomonadales</taxon>
        <taxon>Selenomonadaceae</taxon>
        <taxon>Anaerovibrio</taxon>
    </lineage>
</organism>
<dbReference type="Pfam" id="PF12669">
    <property type="entry name" value="FeoB_associated"/>
    <property type="match status" value="1"/>
</dbReference>
<dbReference type="Proteomes" id="UP000191240">
    <property type="component" value="Unassembled WGS sequence"/>
</dbReference>
<dbReference type="EMBL" id="FQYW01000019">
    <property type="protein sequence ID" value="SHI94648.1"/>
    <property type="molecule type" value="Genomic_DNA"/>
</dbReference>
<dbReference type="RefSeq" id="WP_072033503.1">
    <property type="nucleotide sequence ID" value="NZ_FQYW01000019.1"/>
</dbReference>